<organism evidence="1 2">
    <name type="scientific">Patagioenas fasciata monilis</name>
    <dbReference type="NCBI Taxonomy" id="372326"/>
    <lineage>
        <taxon>Eukaryota</taxon>
        <taxon>Metazoa</taxon>
        <taxon>Chordata</taxon>
        <taxon>Craniata</taxon>
        <taxon>Vertebrata</taxon>
        <taxon>Euteleostomi</taxon>
        <taxon>Archelosauria</taxon>
        <taxon>Archosauria</taxon>
        <taxon>Dinosauria</taxon>
        <taxon>Saurischia</taxon>
        <taxon>Theropoda</taxon>
        <taxon>Coelurosauria</taxon>
        <taxon>Aves</taxon>
        <taxon>Neognathae</taxon>
        <taxon>Neoaves</taxon>
        <taxon>Columbimorphae</taxon>
        <taxon>Columbiformes</taxon>
        <taxon>Columbidae</taxon>
        <taxon>Patagioenas</taxon>
    </lineage>
</organism>
<evidence type="ECO:0000313" key="2">
    <source>
        <dbReference type="Proteomes" id="UP000190648"/>
    </source>
</evidence>
<dbReference type="Proteomes" id="UP000190648">
    <property type="component" value="Unassembled WGS sequence"/>
</dbReference>
<keyword evidence="2" id="KW-1185">Reference proteome</keyword>
<dbReference type="AlphaFoldDB" id="A0A1V4J4J4"/>
<proteinExistence type="predicted"/>
<gene>
    <name evidence="1" type="ORF">AV530_017047</name>
</gene>
<reference evidence="1 2" key="1">
    <citation type="submission" date="2016-02" db="EMBL/GenBank/DDBJ databases">
        <title>Band-tailed pigeon sequencing and assembly.</title>
        <authorList>
            <person name="Soares A.E."/>
            <person name="Novak B.J."/>
            <person name="Rice E.S."/>
            <person name="O'Connell B."/>
            <person name="Chang D."/>
            <person name="Weber S."/>
            <person name="Shapiro B."/>
        </authorList>
    </citation>
    <scope>NUCLEOTIDE SEQUENCE [LARGE SCALE GENOMIC DNA]</scope>
    <source>
        <strain evidence="1">BTP2013</strain>
        <tissue evidence="1">Blood</tissue>
    </source>
</reference>
<name>A0A1V4J4J4_PATFA</name>
<dbReference type="EMBL" id="LSYS01009367">
    <property type="protein sequence ID" value="OPJ67141.1"/>
    <property type="molecule type" value="Genomic_DNA"/>
</dbReference>
<accession>A0A1V4J4J4</accession>
<sequence>MDKFSRAHCPAHACANLFVLRLQPLLDDYPKEGVLSESDLVTPTFSLKLYFPCWEDQPPPLAPVLSSAGSPKSHSRHVWPLHSYREVKKEKFKGFEYDAAYSRLHQCDSGPVNQWKSKRDYEKVRKTLCLQ</sequence>
<evidence type="ECO:0000313" key="1">
    <source>
        <dbReference type="EMBL" id="OPJ67141.1"/>
    </source>
</evidence>
<protein>
    <submittedName>
        <fullName evidence="1">Uncharacterized protein</fullName>
    </submittedName>
</protein>
<comment type="caution">
    <text evidence="1">The sequence shown here is derived from an EMBL/GenBank/DDBJ whole genome shotgun (WGS) entry which is preliminary data.</text>
</comment>